<name>A0ABV2VRZ7_9ACTN</name>
<keyword evidence="2" id="KW-1003">Cell membrane</keyword>
<reference evidence="11 12" key="1">
    <citation type="submission" date="2024-06" db="EMBL/GenBank/DDBJ databases">
        <title>The Natural Products Discovery Center: Release of the First 8490 Sequenced Strains for Exploring Actinobacteria Biosynthetic Diversity.</title>
        <authorList>
            <person name="Kalkreuter E."/>
            <person name="Kautsar S.A."/>
            <person name="Yang D."/>
            <person name="Bader C.D."/>
            <person name="Teijaro C.N."/>
            <person name="Fluegel L."/>
            <person name="Davis C.M."/>
            <person name="Simpson J.R."/>
            <person name="Lauterbach L."/>
            <person name="Steele A.D."/>
            <person name="Gui C."/>
            <person name="Meng S."/>
            <person name="Li G."/>
            <person name="Viehrig K."/>
            <person name="Ye F."/>
            <person name="Su P."/>
            <person name="Kiefer A.F."/>
            <person name="Nichols A."/>
            <person name="Cepeda A.J."/>
            <person name="Yan W."/>
            <person name="Fan B."/>
            <person name="Jiang Y."/>
            <person name="Adhikari A."/>
            <person name="Zheng C.-J."/>
            <person name="Schuster L."/>
            <person name="Cowan T.M."/>
            <person name="Smanski M.J."/>
            <person name="Chevrette M.G."/>
            <person name="De Carvalho L.P.S."/>
            <person name="Shen B."/>
        </authorList>
    </citation>
    <scope>NUCLEOTIDE SEQUENCE [LARGE SCALE GENOMIC DNA]</scope>
    <source>
        <strain evidence="11 12">NPDC006286</strain>
    </source>
</reference>
<evidence type="ECO:0000313" key="11">
    <source>
        <dbReference type="EMBL" id="MEU0155550.1"/>
    </source>
</evidence>
<keyword evidence="6" id="KW-0051">Antiviral defense</keyword>
<dbReference type="Proteomes" id="UP001550348">
    <property type="component" value="Unassembled WGS sequence"/>
</dbReference>
<feature type="transmembrane region" description="Helical" evidence="9">
    <location>
        <begin position="137"/>
        <end position="158"/>
    </location>
</feature>
<feature type="transmembrane region" description="Helical" evidence="9">
    <location>
        <begin position="109"/>
        <end position="131"/>
    </location>
</feature>
<keyword evidence="5 9" id="KW-1133">Transmembrane helix</keyword>
<feature type="domain" description="Pycsar effector protein" evidence="10">
    <location>
        <begin position="90"/>
        <end position="241"/>
    </location>
</feature>
<evidence type="ECO:0000313" key="12">
    <source>
        <dbReference type="Proteomes" id="UP001550348"/>
    </source>
</evidence>
<keyword evidence="4" id="KW-0547">Nucleotide-binding</keyword>
<evidence type="ECO:0000256" key="1">
    <source>
        <dbReference type="ARBA" id="ARBA00004236"/>
    </source>
</evidence>
<evidence type="ECO:0000256" key="2">
    <source>
        <dbReference type="ARBA" id="ARBA00022475"/>
    </source>
</evidence>
<dbReference type="Pfam" id="PF18967">
    <property type="entry name" value="PycTM"/>
    <property type="match status" value="1"/>
</dbReference>
<keyword evidence="7 9" id="KW-0472">Membrane</keyword>
<evidence type="ECO:0000256" key="4">
    <source>
        <dbReference type="ARBA" id="ARBA00022741"/>
    </source>
</evidence>
<evidence type="ECO:0000256" key="6">
    <source>
        <dbReference type="ARBA" id="ARBA00023118"/>
    </source>
</evidence>
<evidence type="ECO:0000259" key="10">
    <source>
        <dbReference type="Pfam" id="PF18967"/>
    </source>
</evidence>
<accession>A0ABV2VRZ7</accession>
<comment type="caution">
    <text evidence="11">The sequence shown here is derived from an EMBL/GenBank/DDBJ whole genome shotgun (WGS) entry which is preliminary data.</text>
</comment>
<feature type="region of interest" description="Disordered" evidence="8">
    <location>
        <begin position="1"/>
        <end position="23"/>
    </location>
</feature>
<evidence type="ECO:0000256" key="8">
    <source>
        <dbReference type="SAM" id="MobiDB-lite"/>
    </source>
</evidence>
<keyword evidence="12" id="KW-1185">Reference proteome</keyword>
<comment type="subcellular location">
    <subcellularLocation>
        <location evidence="1">Cell membrane</location>
    </subcellularLocation>
</comment>
<dbReference type="RefSeq" id="WP_355667135.1">
    <property type="nucleotide sequence ID" value="NZ_JBEXRX010000114.1"/>
</dbReference>
<sequence>MVPEPGDPTYLGATYASDHDSRGQRRHFQIPTASAHAVLVEVSPGLADSTSRCTGCGTTDRDFSQLEILARAGAHAAACGRGTATAALDIEIATVRAELARIDPKAGGYLQMAGVLLGAGLAVLGGAGAGGHLSPTALAAGAVAAVVVLAAVVLLLLASRPRLGGDFGFVAYAYADTPTDVLARVAGGDAEHVAQMTPLSRARELWWLSRATRAKYAAIARAVPLLLAGYAGAAVTAAAAIWGPVSAMATTTTIVVQDRVDAYDLFAAARTVLGLPLDGRWHLVDYGRIHMLQTLDQGMPALASVHFPVDGRVHPGEPDAGVPGGYALLAFTTDGGDDPGIRRWHRDLASRTGAWLTSRRLRWPVSHADGPFTTGYAPHTPAVPR</sequence>
<keyword evidence="3 9" id="KW-0812">Transmembrane</keyword>
<dbReference type="EMBL" id="JBEXRX010000114">
    <property type="protein sequence ID" value="MEU0155550.1"/>
    <property type="molecule type" value="Genomic_DNA"/>
</dbReference>
<evidence type="ECO:0000256" key="3">
    <source>
        <dbReference type="ARBA" id="ARBA00022692"/>
    </source>
</evidence>
<evidence type="ECO:0000256" key="7">
    <source>
        <dbReference type="ARBA" id="ARBA00023136"/>
    </source>
</evidence>
<evidence type="ECO:0000256" key="5">
    <source>
        <dbReference type="ARBA" id="ARBA00022989"/>
    </source>
</evidence>
<protein>
    <submittedName>
        <fullName evidence="11">Pycsar system effector family protein</fullName>
    </submittedName>
</protein>
<organism evidence="11 12">
    <name type="scientific">Micromonospora fulviviridis</name>
    <dbReference type="NCBI Taxonomy" id="47860"/>
    <lineage>
        <taxon>Bacteria</taxon>
        <taxon>Bacillati</taxon>
        <taxon>Actinomycetota</taxon>
        <taxon>Actinomycetes</taxon>
        <taxon>Micromonosporales</taxon>
        <taxon>Micromonosporaceae</taxon>
        <taxon>Micromonospora</taxon>
    </lineage>
</organism>
<proteinExistence type="predicted"/>
<gene>
    <name evidence="11" type="ORF">ABZ071_27325</name>
</gene>
<evidence type="ECO:0000256" key="9">
    <source>
        <dbReference type="SAM" id="Phobius"/>
    </source>
</evidence>
<feature type="transmembrane region" description="Helical" evidence="9">
    <location>
        <begin position="218"/>
        <end position="242"/>
    </location>
</feature>
<dbReference type="InterPro" id="IPR043760">
    <property type="entry name" value="PycTM_dom"/>
</dbReference>